<name>A0ABT6XLT8_9FLAO</name>
<evidence type="ECO:0000313" key="1">
    <source>
        <dbReference type="EMBL" id="MDI9256049.1"/>
    </source>
</evidence>
<protein>
    <submittedName>
        <fullName evidence="1">Uncharacterized protein</fullName>
    </submittedName>
</protein>
<dbReference type="RefSeq" id="WP_283237735.1">
    <property type="nucleotide sequence ID" value="NZ_JASGBP010000001.1"/>
</dbReference>
<dbReference type="Proteomes" id="UP001230035">
    <property type="component" value="Unassembled WGS sequence"/>
</dbReference>
<comment type="caution">
    <text evidence="1">The sequence shown here is derived from an EMBL/GenBank/DDBJ whole genome shotgun (WGS) entry which is preliminary data.</text>
</comment>
<sequence length="238" mass="28313">MKLVINIWCIISFCNGFSQERFPAEPHNYKKIHFIYEKKSNIYYDEKGFYADTMFYKIKFPNLSFRKTTHPAEQYLCGFVLFTELDAESKEKMLSILYHSNESYVGTYDLETNKTIIKAERNDSEIKSLYEKLSKETYGRFRYTIFIDYEKKTKKTSYPAITHRKSFSEIIKSIQWLSDFEGSFKEVRNDVILTNYVNTNSNLPKVITLGYIFENNNFGINKVRTFYETIQLKSVSYE</sequence>
<dbReference type="EMBL" id="JASGBP010000001">
    <property type="protein sequence ID" value="MDI9256049.1"/>
    <property type="molecule type" value="Genomic_DNA"/>
</dbReference>
<evidence type="ECO:0000313" key="2">
    <source>
        <dbReference type="Proteomes" id="UP001230035"/>
    </source>
</evidence>
<gene>
    <name evidence="1" type="ORF">QHT84_01335</name>
</gene>
<keyword evidence="2" id="KW-1185">Reference proteome</keyword>
<accession>A0ABT6XLT8</accession>
<organism evidence="1 2">
    <name type="scientific">Flavobacterium sedimenticola</name>
    <dbReference type="NCBI Taxonomy" id="3043286"/>
    <lineage>
        <taxon>Bacteria</taxon>
        <taxon>Pseudomonadati</taxon>
        <taxon>Bacteroidota</taxon>
        <taxon>Flavobacteriia</taxon>
        <taxon>Flavobacteriales</taxon>
        <taxon>Flavobacteriaceae</taxon>
        <taxon>Flavobacterium</taxon>
    </lineage>
</organism>
<proteinExistence type="predicted"/>
<reference evidence="1 2" key="1">
    <citation type="submission" date="2023-05" db="EMBL/GenBank/DDBJ databases">
        <title>Flavobacterium sedimenti sp. nov., isolated from the sediment.</title>
        <authorList>
            <person name="Wu N."/>
        </authorList>
    </citation>
    <scope>NUCLEOTIDE SEQUENCE [LARGE SCALE GENOMIC DNA]</scope>
    <source>
        <strain evidence="1 2">YZ-48</strain>
    </source>
</reference>